<sequence>MDVEVCLVNTFLEILVLEGLRPVVFCQGPVVELALDVEHGLVVVIYQRRRRNAIIVQTARVVPLFGGLADGINRFQYVRLTGTVRSDQPDHTAHLFLIQCPVEGYFDGFAHSKVLEFANADLPAAVVSLSRFNLFLSHLNPLKSVLLLFSPSSEVHNRSLRGL</sequence>
<protein>
    <submittedName>
        <fullName evidence="1">Uncharacterized protein</fullName>
    </submittedName>
</protein>
<organism evidence="1">
    <name type="scientific">bioreactor metagenome</name>
    <dbReference type="NCBI Taxonomy" id="1076179"/>
    <lineage>
        <taxon>unclassified sequences</taxon>
        <taxon>metagenomes</taxon>
        <taxon>ecological metagenomes</taxon>
    </lineage>
</organism>
<proteinExistence type="predicted"/>
<evidence type="ECO:0000313" key="1">
    <source>
        <dbReference type="EMBL" id="MPM43040.1"/>
    </source>
</evidence>
<accession>A0A644ZPZ9</accession>
<name>A0A644ZPZ9_9ZZZZ</name>
<gene>
    <name evidence="1" type="ORF">SDC9_89713</name>
</gene>
<reference evidence="1" key="1">
    <citation type="submission" date="2019-08" db="EMBL/GenBank/DDBJ databases">
        <authorList>
            <person name="Kucharzyk K."/>
            <person name="Murdoch R.W."/>
            <person name="Higgins S."/>
            <person name="Loffler F."/>
        </authorList>
    </citation>
    <scope>NUCLEOTIDE SEQUENCE</scope>
</reference>
<dbReference type="AlphaFoldDB" id="A0A644ZPZ9"/>
<dbReference type="EMBL" id="VSSQ01009953">
    <property type="protein sequence ID" value="MPM43040.1"/>
    <property type="molecule type" value="Genomic_DNA"/>
</dbReference>
<comment type="caution">
    <text evidence="1">The sequence shown here is derived from an EMBL/GenBank/DDBJ whole genome shotgun (WGS) entry which is preliminary data.</text>
</comment>